<evidence type="ECO:0000256" key="2">
    <source>
        <dbReference type="SAM" id="Coils"/>
    </source>
</evidence>
<dbReference type="AlphaFoldDB" id="A0A1B2J7H8"/>
<keyword evidence="5" id="KW-1185">Reference proteome</keyword>
<keyword evidence="1" id="KW-0694">RNA-binding</keyword>
<dbReference type="Proteomes" id="UP000094565">
    <property type="component" value="Chromosome 1"/>
</dbReference>
<dbReference type="SUPFAM" id="SSF54791">
    <property type="entry name" value="Eukaryotic type KH-domain (KH-domain type I)"/>
    <property type="match status" value="1"/>
</dbReference>
<evidence type="ECO:0000256" key="1">
    <source>
        <dbReference type="PROSITE-ProRule" id="PRU00117"/>
    </source>
</evidence>
<feature type="domain" description="K Homology" evidence="3">
    <location>
        <begin position="293"/>
        <end position="370"/>
    </location>
</feature>
<feature type="domain" description="K Homology" evidence="3">
    <location>
        <begin position="524"/>
        <end position="608"/>
    </location>
</feature>
<feature type="domain" description="K Homology" evidence="3">
    <location>
        <begin position="211"/>
        <end position="288"/>
    </location>
</feature>
<dbReference type="SMART" id="SM00322">
    <property type="entry name" value="KH"/>
    <property type="match status" value="3"/>
</dbReference>
<name>A0A1B2J7H8_PICPA</name>
<dbReference type="Gene3D" id="3.30.1370.10">
    <property type="entry name" value="K Homology domain, type 1"/>
    <property type="match status" value="1"/>
</dbReference>
<dbReference type="InterPro" id="IPR004087">
    <property type="entry name" value="KH_dom"/>
</dbReference>
<evidence type="ECO:0000313" key="5">
    <source>
        <dbReference type="Proteomes" id="UP000094565"/>
    </source>
</evidence>
<evidence type="ECO:0000313" key="4">
    <source>
        <dbReference type="EMBL" id="ANZ73949.1"/>
    </source>
</evidence>
<proteinExistence type="predicted"/>
<evidence type="ECO:0000259" key="3">
    <source>
        <dbReference type="SMART" id="SM00322"/>
    </source>
</evidence>
<dbReference type="Pfam" id="PF00013">
    <property type="entry name" value="KH_1"/>
    <property type="match status" value="1"/>
</dbReference>
<dbReference type="GO" id="GO:0003723">
    <property type="term" value="F:RNA binding"/>
    <property type="evidence" value="ECO:0007669"/>
    <property type="project" value="UniProtKB-UniRule"/>
</dbReference>
<organism evidence="4 5">
    <name type="scientific">Komagataella pastoris</name>
    <name type="common">Yeast</name>
    <name type="synonym">Pichia pastoris</name>
    <dbReference type="NCBI Taxonomy" id="4922"/>
    <lineage>
        <taxon>Eukaryota</taxon>
        <taxon>Fungi</taxon>
        <taxon>Dikarya</taxon>
        <taxon>Ascomycota</taxon>
        <taxon>Saccharomycotina</taxon>
        <taxon>Pichiomycetes</taxon>
        <taxon>Pichiales</taxon>
        <taxon>Pichiaceae</taxon>
        <taxon>Komagataella</taxon>
    </lineage>
</organism>
<sequence>MSQTVAGCTILKIPLNYSYFTISGSDHENFIFDYVPSKLEYRVLTDDVKQIMSMLGSFQGSNTLLLDNEMALKRKVAELNNEYNQSQQIFVSLDRDIEKQLMVVSIIGGLENSKNLALVKNKLLSSYFEYKTDHIELSTDTHRFLFSKGEVQSVRNTFKTILMELADYCNVYISIVYKKTNSCSLNVIGNSDAVDLAVNKIKIAIDGINPDKVIDYVSLEHTSLTPLLGGLDFFHFKKIMQETMCTIYLPNLLPQLFNFESPSEAKIYISGNELYVKMAKDAIKKLLDQVKGYIYLKEVMIKSVKRDLLILDDNKLLLENLIRKTGCFIQIPTLGVSENYHDSLVDIIRIQGSSAKMVEECGKLLMEFITSYYHCNYTVTTQLPTGENDVVEKVFHCLQKIAVSQDTVVSATVNPDVANNLIHLKFQVNSKAAKIRKTIPILQSLPLLLDTKFLKQQVQFHLELSNEERVFIEGKKNGKLMKIMQKSNVAIKLSPFNEHNLILQVICENISESLIGLKLLEDELPTKVTFNVPECFHRQIIGVGGSTVQTIMRKHNVFIKFFNSMEYGKSPPSFPSAFVRKDNVVIKCPSKNKAGIPDAKIELQNLVERFSKCTYLRTYLKLTRSHWRLLADVTDPFHKTFETTDMISDLEKKSNTFVDFPIDEPNPVFELEIAGLENNSELSANSLSTILPVDYEFKIGPHQSWSQLQDADQRQLPSPGSIGHWYLECVVLPLKLLNVEVQIFPTELQDENADAQMGANSIVLSYFKTVNEMPGPKLTKAVEILENFLGKYGFEIMARLIRDPASYIIHKSKGQVDNKEAKSNVLYDHNVPFDMEFKEKVKAFPSY</sequence>
<protein>
    <submittedName>
        <fullName evidence="4">BA75_00667T0</fullName>
    </submittedName>
</protein>
<gene>
    <name evidence="4" type="primary">YLL032C</name>
    <name evidence="4" type="ORF">ATY40_BA7500667</name>
</gene>
<dbReference type="InterPro" id="IPR004088">
    <property type="entry name" value="KH_dom_type_1"/>
</dbReference>
<dbReference type="PROSITE" id="PS50084">
    <property type="entry name" value="KH_TYPE_1"/>
    <property type="match status" value="1"/>
</dbReference>
<dbReference type="InterPro" id="IPR036612">
    <property type="entry name" value="KH_dom_type_1_sf"/>
</dbReference>
<keyword evidence="2" id="KW-0175">Coiled coil</keyword>
<dbReference type="OrthoDB" id="271862at2759"/>
<dbReference type="EMBL" id="CP014584">
    <property type="protein sequence ID" value="ANZ73949.1"/>
    <property type="molecule type" value="Genomic_DNA"/>
</dbReference>
<feature type="coiled-coil region" evidence="2">
    <location>
        <begin position="62"/>
        <end position="89"/>
    </location>
</feature>
<accession>A0A1B2J7H8</accession>
<reference evidence="4 5" key="1">
    <citation type="submission" date="2016-02" db="EMBL/GenBank/DDBJ databases">
        <title>Comparative genomic and transcriptomic foundation for Pichia pastoris.</title>
        <authorList>
            <person name="Love K.R."/>
            <person name="Shah K.A."/>
            <person name="Whittaker C.A."/>
            <person name="Wu J."/>
            <person name="Bartlett M.C."/>
            <person name="Ma D."/>
            <person name="Leeson R.L."/>
            <person name="Priest M."/>
            <person name="Young S.K."/>
            <person name="Love J.C."/>
        </authorList>
    </citation>
    <scope>NUCLEOTIDE SEQUENCE [LARGE SCALE GENOMIC DNA]</scope>
    <source>
        <strain evidence="4 5">ATCC 28485</strain>
    </source>
</reference>